<proteinExistence type="predicted"/>
<keyword evidence="3" id="KW-1185">Reference proteome</keyword>
<gene>
    <name evidence="2" type="ORF">SERLA73DRAFT_128727</name>
</gene>
<accession>F8PGQ3</accession>
<evidence type="ECO:0000256" key="1">
    <source>
        <dbReference type="SAM" id="MobiDB-lite"/>
    </source>
</evidence>
<reference evidence="3" key="1">
    <citation type="journal article" date="2011" name="Science">
        <title>The plant cell wall-decomposing machinery underlies the functional diversity of forest fungi.</title>
        <authorList>
            <person name="Eastwood D.C."/>
            <person name="Floudas D."/>
            <person name="Binder M."/>
            <person name="Majcherczyk A."/>
            <person name="Schneider P."/>
            <person name="Aerts A."/>
            <person name="Asiegbu F.O."/>
            <person name="Baker S.E."/>
            <person name="Barry K."/>
            <person name="Bendiksby M."/>
            <person name="Blumentritt M."/>
            <person name="Coutinho P.M."/>
            <person name="Cullen D."/>
            <person name="de Vries R.P."/>
            <person name="Gathman A."/>
            <person name="Goodell B."/>
            <person name="Henrissat B."/>
            <person name="Ihrmark K."/>
            <person name="Kauserud H."/>
            <person name="Kohler A."/>
            <person name="LaButti K."/>
            <person name="Lapidus A."/>
            <person name="Lavin J.L."/>
            <person name="Lee Y.-H."/>
            <person name="Lindquist E."/>
            <person name="Lilly W."/>
            <person name="Lucas S."/>
            <person name="Morin E."/>
            <person name="Murat C."/>
            <person name="Oguiza J.A."/>
            <person name="Park J."/>
            <person name="Pisabarro A.G."/>
            <person name="Riley R."/>
            <person name="Rosling A."/>
            <person name="Salamov A."/>
            <person name="Schmidt O."/>
            <person name="Schmutz J."/>
            <person name="Skrede I."/>
            <person name="Stenlid J."/>
            <person name="Wiebenga A."/>
            <person name="Xie X."/>
            <person name="Kuees U."/>
            <person name="Hibbett D.S."/>
            <person name="Hoffmeister D."/>
            <person name="Hoegberg N."/>
            <person name="Martin F."/>
            <person name="Grigoriev I.V."/>
            <person name="Watkinson S.C."/>
        </authorList>
    </citation>
    <scope>NUCLEOTIDE SEQUENCE [LARGE SCALE GENOMIC DNA]</scope>
    <source>
        <strain evidence="3">strain S7.3</strain>
    </source>
</reference>
<organism evidence="3">
    <name type="scientific">Serpula lacrymans var. lacrymans (strain S7.3)</name>
    <name type="common">Dry rot fungus</name>
    <dbReference type="NCBI Taxonomy" id="936435"/>
    <lineage>
        <taxon>Eukaryota</taxon>
        <taxon>Fungi</taxon>
        <taxon>Dikarya</taxon>
        <taxon>Basidiomycota</taxon>
        <taxon>Agaricomycotina</taxon>
        <taxon>Agaricomycetes</taxon>
        <taxon>Agaricomycetidae</taxon>
        <taxon>Boletales</taxon>
        <taxon>Coniophorineae</taxon>
        <taxon>Serpulaceae</taxon>
        <taxon>Serpula</taxon>
    </lineage>
</organism>
<sequence>MSPTNFSEITLAAGGVTTASVPKLKDDSSNWGAYKTRMLASVAACGLMRYLSGTARPPRPLKLNTDGAPVKPNGSLADEDDVEEYEMKVNSHIQKHTIVMQQMVASMSDMMLARTQASGKANTAAGMWEELMHRQN</sequence>
<dbReference type="EMBL" id="GL945474">
    <property type="protein sequence ID" value="EGO04855.1"/>
    <property type="molecule type" value="Genomic_DNA"/>
</dbReference>
<dbReference type="HOGENOM" id="CLU_078575_4_0_1"/>
<evidence type="ECO:0000313" key="2">
    <source>
        <dbReference type="EMBL" id="EGO04855.1"/>
    </source>
</evidence>
<dbReference type="eggNOG" id="KOG0017">
    <property type="taxonomic scope" value="Eukaryota"/>
</dbReference>
<name>F8PGQ3_SERL3</name>
<evidence type="ECO:0000313" key="3">
    <source>
        <dbReference type="Proteomes" id="UP000008063"/>
    </source>
</evidence>
<dbReference type="Proteomes" id="UP000008063">
    <property type="component" value="Unassembled WGS sequence"/>
</dbReference>
<dbReference type="AlphaFoldDB" id="F8PGQ3"/>
<protein>
    <submittedName>
        <fullName evidence="2">Uncharacterized protein</fullName>
    </submittedName>
</protein>
<dbReference type="STRING" id="936435.F8PGQ3"/>
<feature type="region of interest" description="Disordered" evidence="1">
    <location>
        <begin position="56"/>
        <end position="76"/>
    </location>
</feature>
<dbReference type="InParanoid" id="F8PGQ3"/>